<dbReference type="STRING" id="1071378.J7SB53"/>
<gene>
    <name evidence="8" type="primary">NDAI0G05750</name>
    <name evidence="8" type="ordered locus">NDAI_0G05750</name>
</gene>
<comment type="subcellular location">
    <subcellularLocation>
        <location evidence="1">Nucleus</location>
        <location evidence="1">Nuclear pore complex</location>
    </subcellularLocation>
</comment>
<dbReference type="HOGENOM" id="CLU_398512_0_0_1"/>
<dbReference type="OrthoDB" id="341482at2759"/>
<dbReference type="SUPFAM" id="SSF69322">
    <property type="entry name" value="Tricorn protease domain 2"/>
    <property type="match status" value="1"/>
</dbReference>
<keyword evidence="6" id="KW-0906">Nuclear pore complex</keyword>
<dbReference type="InterPro" id="IPR037700">
    <property type="entry name" value="NUP88/NUP82"/>
</dbReference>
<evidence type="ECO:0000256" key="5">
    <source>
        <dbReference type="ARBA" id="ARBA00023010"/>
    </source>
</evidence>
<dbReference type="GO" id="GO:0017056">
    <property type="term" value="F:structural constituent of nuclear pore"/>
    <property type="evidence" value="ECO:0007669"/>
    <property type="project" value="InterPro"/>
</dbReference>
<keyword evidence="9" id="KW-1185">Reference proteome</keyword>
<dbReference type="GO" id="GO:0000055">
    <property type="term" value="P:ribosomal large subunit export from nucleus"/>
    <property type="evidence" value="ECO:0007669"/>
    <property type="project" value="EnsemblFungi"/>
</dbReference>
<dbReference type="GO" id="GO:0044614">
    <property type="term" value="C:nuclear pore cytoplasmic filaments"/>
    <property type="evidence" value="ECO:0007669"/>
    <property type="project" value="EnsemblFungi"/>
</dbReference>
<keyword evidence="3" id="KW-0509">mRNA transport</keyword>
<organism evidence="8 9">
    <name type="scientific">Naumovozyma dairenensis (strain ATCC 10597 / BCRC 20456 / CBS 421 / NBRC 0211 / NRRL Y-12639)</name>
    <name type="common">Saccharomyces dairenensis</name>
    <dbReference type="NCBI Taxonomy" id="1071378"/>
    <lineage>
        <taxon>Eukaryota</taxon>
        <taxon>Fungi</taxon>
        <taxon>Dikarya</taxon>
        <taxon>Ascomycota</taxon>
        <taxon>Saccharomycotina</taxon>
        <taxon>Saccharomycetes</taxon>
        <taxon>Saccharomycetales</taxon>
        <taxon>Saccharomycetaceae</taxon>
        <taxon>Naumovozyma</taxon>
    </lineage>
</organism>
<evidence type="ECO:0000256" key="6">
    <source>
        <dbReference type="ARBA" id="ARBA00023132"/>
    </source>
</evidence>
<keyword evidence="7" id="KW-0539">Nucleus</keyword>
<dbReference type="KEGG" id="ndi:NDAI_0G05750"/>
<evidence type="ECO:0000256" key="7">
    <source>
        <dbReference type="ARBA" id="ARBA00023242"/>
    </source>
</evidence>
<dbReference type="EMBL" id="HE580273">
    <property type="protein sequence ID" value="CCK73558.1"/>
    <property type="molecule type" value="Genomic_DNA"/>
</dbReference>
<protein>
    <recommendedName>
        <fullName evidence="10">Nucleoporin Nup82</fullName>
    </recommendedName>
</protein>
<sequence length="734" mass="84494">MSDNFSPIASHPIFGTSIITNEDSQRFFFTSHQGTRMVLLQGCILKWCNVIDTTYHSMKVKSIFNNKRKIIDVKLSESGDFLCIYTTKTIDILEIPWGYEKIPDELLSKFQPFHYDISSSTSALSSPSDIKQVLFHPKSYHETCLVILYEDSIIQLIDTTASTETITINQPTGTLGVETRVIDIESICFDKTTGLILYALSISDGGDIYALYPCLPTRLDVSKKEVDLLLQKSIVLYDSLKENMSNDVKRNVIKQLQFATKLQGQFLEQLKGEKDEERTRHAQKDLKLILDVDLEYRLVNFQGPFTISPFPNELYSATAKESQCMKINENNELLIMTFDDGSVALLFRDLELTMSWDIANYIHDNSFALVELIKLKPTDIGRLIIYQDNFGKFFLLSDDVIMLVHTNSWSDKLAKAIDDSNLNILSEIGFESEITWFDVMGKFNNCTPCKYHGKESIIFVSSDNVFVENLTKKHSMNNIKGSSTSNSNEETAESEYKVTFKQPIDELMTLNELFQKQCRMPFSKLIKPEDRQIELSNESNEIQLEILTDLSKELITKIIDGQTLGFNLHNRLKEQQLELTRQLKHTQIVFEKQDCIKNKNKEILKRWNEQLNRSVKLTDRLQNLNEKLITINDSPNLSSYPITSVELEWFKEIRNQVHKFNSFVHTQRDANEELSFLKKELDRISNDVTSVVDEKSKKEWEELRAILEQDSKIIKECNIELTKTTESMAGIGSK</sequence>
<dbReference type="GO" id="GO:0000056">
    <property type="term" value="P:ribosomal small subunit export from nucleus"/>
    <property type="evidence" value="ECO:0007669"/>
    <property type="project" value="EnsemblFungi"/>
</dbReference>
<dbReference type="eggNOG" id="ENOG502T8MV">
    <property type="taxonomic scope" value="Eukaryota"/>
</dbReference>
<name>J7SB53_NAUDC</name>
<dbReference type="Proteomes" id="UP000000689">
    <property type="component" value="Chromosome 7"/>
</dbReference>
<evidence type="ECO:0000313" key="9">
    <source>
        <dbReference type="Proteomes" id="UP000000689"/>
    </source>
</evidence>
<proteinExistence type="predicted"/>
<evidence type="ECO:0000256" key="3">
    <source>
        <dbReference type="ARBA" id="ARBA00022816"/>
    </source>
</evidence>
<dbReference type="GeneID" id="13927026"/>
<keyword evidence="2" id="KW-0813">Transport</keyword>
<dbReference type="GO" id="GO:0005829">
    <property type="term" value="C:cytosol"/>
    <property type="evidence" value="ECO:0007669"/>
    <property type="project" value="EnsemblFungi"/>
</dbReference>
<evidence type="ECO:0000313" key="8">
    <source>
        <dbReference type="EMBL" id="CCK73558.1"/>
    </source>
</evidence>
<evidence type="ECO:0000256" key="4">
    <source>
        <dbReference type="ARBA" id="ARBA00022927"/>
    </source>
</evidence>
<dbReference type="GO" id="GO:0044612">
    <property type="term" value="C:nuclear pore linkers"/>
    <property type="evidence" value="ECO:0007669"/>
    <property type="project" value="EnsemblFungi"/>
</dbReference>
<dbReference type="PANTHER" id="PTHR13257">
    <property type="entry name" value="NUCLEOPORIN NUP84-RELATED"/>
    <property type="match status" value="1"/>
</dbReference>
<evidence type="ECO:0008006" key="10">
    <source>
        <dbReference type="Google" id="ProtNLM"/>
    </source>
</evidence>
<evidence type="ECO:0000256" key="2">
    <source>
        <dbReference type="ARBA" id="ARBA00022448"/>
    </source>
</evidence>
<reference evidence="8 9" key="1">
    <citation type="journal article" date="2011" name="Proc. Natl. Acad. Sci. U.S.A.">
        <title>Evolutionary erosion of yeast sex chromosomes by mating-type switching accidents.</title>
        <authorList>
            <person name="Gordon J.L."/>
            <person name="Armisen D."/>
            <person name="Proux-Wera E."/>
            <person name="Oheigeartaigh S.S."/>
            <person name="Byrne K.P."/>
            <person name="Wolfe K.H."/>
        </authorList>
    </citation>
    <scope>NUCLEOTIDE SEQUENCE [LARGE SCALE GENOMIC DNA]</scope>
    <source>
        <strain evidence="9">ATCC 10597 / BCRC 20456 / CBS 421 / NBRC 0211 / NRRL Y-12639</strain>
    </source>
</reference>
<dbReference type="GO" id="GO:0006606">
    <property type="term" value="P:protein import into nucleus"/>
    <property type="evidence" value="ECO:0007669"/>
    <property type="project" value="EnsemblFungi"/>
</dbReference>
<evidence type="ECO:0000256" key="1">
    <source>
        <dbReference type="ARBA" id="ARBA00004567"/>
    </source>
</evidence>
<keyword evidence="4" id="KW-0653">Protein transport</keyword>
<dbReference type="PANTHER" id="PTHR13257:SF0">
    <property type="entry name" value="NUCLEAR PORE COMPLEX PROTEIN NUP88"/>
    <property type="match status" value="1"/>
</dbReference>
<accession>J7SB53</accession>
<dbReference type="GO" id="GO:0006406">
    <property type="term" value="P:mRNA export from nucleus"/>
    <property type="evidence" value="ECO:0007669"/>
    <property type="project" value="EnsemblFungi"/>
</dbReference>
<keyword evidence="5" id="KW-0811">Translocation</keyword>
<dbReference type="RefSeq" id="XP_003980234.1">
    <property type="nucleotide sequence ID" value="XM_003980185.1"/>
</dbReference>
<dbReference type="GO" id="GO:0006611">
    <property type="term" value="P:protein export from nucleus"/>
    <property type="evidence" value="ECO:0007669"/>
    <property type="project" value="EnsemblFungi"/>
</dbReference>
<dbReference type="OMA" id="KRNVIKQ"/>
<dbReference type="AlphaFoldDB" id="J7SB53"/>